<protein>
    <submittedName>
        <fullName evidence="2">Dihydroxy-acid dehydratase (DAD)</fullName>
    </submittedName>
</protein>
<sequence>MAGKIQKGDVLVIRYEGPKGSPGMPEMLSPGSALVGAGLGKHVALVTDGRFSGASHGIMVGHVTPEAAAGGPIGLLVDGDMVTVSLDERISRSEIDMVLDHVLSSKAGILWHAGKVCITGEVSPCWSNNIVRGCGALDI</sequence>
<dbReference type="PROSITE" id="PS00887">
    <property type="entry name" value="ILVD_EDD_2"/>
    <property type="match status" value="1"/>
</dbReference>
<gene>
    <name evidence="2" type="ORF">SCF082_LOCUS26315</name>
</gene>
<dbReference type="PANTHER" id="PTHR21000">
    <property type="entry name" value="DIHYDROXY-ACID DEHYDRATASE DAD"/>
    <property type="match status" value="1"/>
</dbReference>
<dbReference type="InterPro" id="IPR042096">
    <property type="entry name" value="Dihydro-acid_dehy_C"/>
</dbReference>
<dbReference type="Gene3D" id="3.50.30.80">
    <property type="entry name" value="IlvD/EDD C-terminal domain-like"/>
    <property type="match status" value="1"/>
</dbReference>
<dbReference type="InterPro" id="IPR056740">
    <property type="entry name" value="ILV_EDD_C"/>
</dbReference>
<evidence type="ECO:0000313" key="2">
    <source>
        <dbReference type="EMBL" id="CAK9046880.1"/>
    </source>
</evidence>
<reference evidence="2 3" key="1">
    <citation type="submission" date="2024-02" db="EMBL/GenBank/DDBJ databases">
        <authorList>
            <person name="Chen Y."/>
            <person name="Shah S."/>
            <person name="Dougan E. K."/>
            <person name="Thang M."/>
            <person name="Chan C."/>
        </authorList>
    </citation>
    <scope>NUCLEOTIDE SEQUENCE [LARGE SCALE GENOMIC DNA]</scope>
</reference>
<name>A0ABP0M9L9_9DINO</name>
<dbReference type="PANTHER" id="PTHR21000:SF5">
    <property type="entry name" value="DIHYDROXY-ACID DEHYDRATASE, MITOCHONDRIAL"/>
    <property type="match status" value="1"/>
</dbReference>
<dbReference type="SUPFAM" id="SSF52016">
    <property type="entry name" value="LeuD/IlvD-like"/>
    <property type="match status" value="1"/>
</dbReference>
<dbReference type="EMBL" id="CAXAMM010020001">
    <property type="protein sequence ID" value="CAK9046880.1"/>
    <property type="molecule type" value="Genomic_DNA"/>
</dbReference>
<dbReference type="InterPro" id="IPR020558">
    <property type="entry name" value="DiOHA_6PGluconate_deHydtase_CS"/>
</dbReference>
<evidence type="ECO:0000313" key="3">
    <source>
        <dbReference type="Proteomes" id="UP001642464"/>
    </source>
</evidence>
<dbReference type="Pfam" id="PF24877">
    <property type="entry name" value="ILV_EDD_C"/>
    <property type="match status" value="1"/>
</dbReference>
<comment type="caution">
    <text evidence="2">The sequence shown here is derived from an EMBL/GenBank/DDBJ whole genome shotgun (WGS) entry which is preliminary data.</text>
</comment>
<proteinExistence type="predicted"/>
<organism evidence="2 3">
    <name type="scientific">Durusdinium trenchii</name>
    <dbReference type="NCBI Taxonomy" id="1381693"/>
    <lineage>
        <taxon>Eukaryota</taxon>
        <taxon>Sar</taxon>
        <taxon>Alveolata</taxon>
        <taxon>Dinophyceae</taxon>
        <taxon>Suessiales</taxon>
        <taxon>Symbiodiniaceae</taxon>
        <taxon>Durusdinium</taxon>
    </lineage>
</organism>
<keyword evidence="3" id="KW-1185">Reference proteome</keyword>
<dbReference type="InterPro" id="IPR050165">
    <property type="entry name" value="DHAD_IlvD/Edd"/>
</dbReference>
<feature type="domain" description="Dihydroxy-acid/6-phosphogluconate dehydratase C-terminal" evidence="1">
    <location>
        <begin position="3"/>
        <end position="95"/>
    </location>
</feature>
<accession>A0ABP0M9L9</accession>
<evidence type="ECO:0000259" key="1">
    <source>
        <dbReference type="Pfam" id="PF24877"/>
    </source>
</evidence>
<dbReference type="Proteomes" id="UP001642464">
    <property type="component" value="Unassembled WGS sequence"/>
</dbReference>